<proteinExistence type="predicted"/>
<name>A0A1G7ALR8_9FLAO</name>
<gene>
    <name evidence="1" type="ORF">SAMN05421544_10425</name>
</gene>
<evidence type="ECO:0000313" key="1">
    <source>
        <dbReference type="EMBL" id="SDE15761.1"/>
    </source>
</evidence>
<keyword evidence="2" id="KW-1185">Reference proteome</keyword>
<sequence length="541" mass="63929">MDFDNIHRKHLRKHIRTLEQIYNDLIARVAYLAVKTELTDKIYQFRSNKKVLLQIEEALKEYYNKTLQTIYTGTDQQWRFANEKYNALRVATLERIASHISKESYYRELAKVSKSPFNLEALKVFQERKVGKFTISERVWHITKQMKSELELAIDVSLSEGMSANELARKVKKYLNEPDRLYRRVRDKHGNLVLSRHAKAYKPGQGVYRSSHKNALRLVSNEINTAYRESEQLRILQNSDIVGVEICLSPQHTIFDICDELKGKYPKDFIWSKWHIGCKCHRKTILKTDEELIKELNSNQELPPDTSKNYIGEPPKHFDKWVSENRERFKNWKHKPEWWVENKGMIEKSEIKGLMLKAKQSESEVSKVINQLTPKHNGYATPINFKSYQSIQRKLQLELNGDISQIKDSIRATIILPKEKMRNLELYLEKSSIFERVKVQKPERFMGYSGILTNIKATNGISAEIQFNTEKMIYAKEKPTNAIRIIGKKRWDEIRKETGLKGGLGHKYYEEYRLLDMNIPKQLERMKELEELSKNYYKNFR</sequence>
<evidence type="ECO:0000313" key="2">
    <source>
        <dbReference type="Proteomes" id="UP000198517"/>
    </source>
</evidence>
<organism evidence="1 2">
    <name type="scientific">Riemerella columbipharyngis</name>
    <dbReference type="NCBI Taxonomy" id="1071918"/>
    <lineage>
        <taxon>Bacteria</taxon>
        <taxon>Pseudomonadati</taxon>
        <taxon>Bacteroidota</taxon>
        <taxon>Flavobacteriia</taxon>
        <taxon>Flavobacteriales</taxon>
        <taxon>Weeksellaceae</taxon>
        <taxon>Riemerella</taxon>
    </lineage>
</organism>
<dbReference type="Proteomes" id="UP000198517">
    <property type="component" value="Unassembled WGS sequence"/>
</dbReference>
<dbReference type="EMBL" id="FNAS01000004">
    <property type="protein sequence ID" value="SDE15761.1"/>
    <property type="molecule type" value="Genomic_DNA"/>
</dbReference>
<protein>
    <submittedName>
        <fullName evidence="1">Uncharacterized protein</fullName>
    </submittedName>
</protein>
<dbReference type="STRING" id="1071918.SAMN05421544_10425"/>
<accession>A0A1G7ALR8</accession>
<reference evidence="1 2" key="1">
    <citation type="submission" date="2016-10" db="EMBL/GenBank/DDBJ databases">
        <authorList>
            <person name="de Groot N.N."/>
        </authorList>
    </citation>
    <scope>NUCLEOTIDE SEQUENCE [LARGE SCALE GENOMIC DNA]</scope>
    <source>
        <strain evidence="1 2">DSM 24015</strain>
    </source>
</reference>
<dbReference type="AlphaFoldDB" id="A0A1G7ALR8"/>